<dbReference type="RefSeq" id="WP_106012969.1">
    <property type="nucleotide sequence ID" value="NZ_CP027226.1"/>
</dbReference>
<proteinExistence type="predicted"/>
<protein>
    <submittedName>
        <fullName evidence="1">Uncharacterized protein</fullName>
    </submittedName>
</protein>
<evidence type="ECO:0000313" key="2">
    <source>
        <dbReference type="Proteomes" id="UP000237947"/>
    </source>
</evidence>
<name>A0A2S0KPR2_9FIRM</name>
<dbReference type="AlphaFoldDB" id="A0A2S0KPR2"/>
<sequence length="59" mass="7276">MMIMVNDEDVERKRELLKELEPYLKYDIQSDKEYIDENAPIEIHEKFKEYLNVLERLCI</sequence>
<keyword evidence="2" id="KW-1185">Reference proteome</keyword>
<evidence type="ECO:0000313" key="1">
    <source>
        <dbReference type="EMBL" id="AVM43022.1"/>
    </source>
</evidence>
<dbReference type="KEGG" id="fsa:C5Q98_07280"/>
<gene>
    <name evidence="1" type="ORF">C5Q98_07280</name>
</gene>
<accession>A0A2S0KPR2</accession>
<dbReference type="EMBL" id="CP027226">
    <property type="protein sequence ID" value="AVM43022.1"/>
    <property type="molecule type" value="Genomic_DNA"/>
</dbReference>
<dbReference type="Proteomes" id="UP000237947">
    <property type="component" value="Chromosome"/>
</dbReference>
<reference evidence="2" key="1">
    <citation type="submission" date="2018-02" db="EMBL/GenBank/DDBJ databases">
        <authorList>
            <person name="Holder M.E."/>
            <person name="Ajami N.J."/>
            <person name="Petrosino J.F."/>
        </authorList>
    </citation>
    <scope>NUCLEOTIDE SEQUENCE [LARGE SCALE GENOMIC DNA]</scope>
    <source>
        <strain evidence="2">CCUG 47711</strain>
    </source>
</reference>
<organism evidence="1 2">
    <name type="scientific">Fastidiosipila sanguinis</name>
    <dbReference type="NCBI Taxonomy" id="236753"/>
    <lineage>
        <taxon>Bacteria</taxon>
        <taxon>Bacillati</taxon>
        <taxon>Bacillota</taxon>
        <taxon>Clostridia</taxon>
        <taxon>Eubacteriales</taxon>
        <taxon>Oscillospiraceae</taxon>
        <taxon>Fastidiosipila</taxon>
    </lineage>
</organism>